<dbReference type="AlphaFoldDB" id="A0A9P7GC42"/>
<evidence type="ECO:0008006" key="17">
    <source>
        <dbReference type="Google" id="ProtNLM"/>
    </source>
</evidence>
<organism evidence="15 16">
    <name type="scientific">Asterophora parasitica</name>
    <dbReference type="NCBI Taxonomy" id="117018"/>
    <lineage>
        <taxon>Eukaryota</taxon>
        <taxon>Fungi</taxon>
        <taxon>Dikarya</taxon>
        <taxon>Basidiomycota</taxon>
        <taxon>Agaricomycotina</taxon>
        <taxon>Agaricomycetes</taxon>
        <taxon>Agaricomycetidae</taxon>
        <taxon>Agaricales</taxon>
        <taxon>Tricholomatineae</taxon>
        <taxon>Lyophyllaceae</taxon>
        <taxon>Asterophora</taxon>
    </lineage>
</organism>
<comment type="subcellular location">
    <subcellularLocation>
        <location evidence="2">Membrane</location>
    </subcellularLocation>
</comment>
<dbReference type="PANTHER" id="PTHR24305:SF166">
    <property type="entry name" value="CYTOCHROME P450 12A4, MITOCHONDRIAL-RELATED"/>
    <property type="match status" value="1"/>
</dbReference>
<gene>
    <name evidence="15" type="ORF">DXG03_008239</name>
</gene>
<keyword evidence="11 14" id="KW-0503">Monooxygenase</keyword>
<keyword evidence="10 13" id="KW-0408">Iron</keyword>
<evidence type="ECO:0000256" key="11">
    <source>
        <dbReference type="ARBA" id="ARBA00023033"/>
    </source>
</evidence>
<dbReference type="Pfam" id="PF00067">
    <property type="entry name" value="p450"/>
    <property type="match status" value="1"/>
</dbReference>
<reference evidence="15" key="1">
    <citation type="submission" date="2020-07" db="EMBL/GenBank/DDBJ databases">
        <authorList>
            <person name="Nieuwenhuis M."/>
            <person name="Van De Peppel L.J.J."/>
        </authorList>
    </citation>
    <scope>NUCLEOTIDE SEQUENCE</scope>
    <source>
        <strain evidence="15">AP01</strain>
        <tissue evidence="15">Mycelium</tissue>
    </source>
</reference>
<dbReference type="PRINTS" id="PR00463">
    <property type="entry name" value="EP450I"/>
</dbReference>
<evidence type="ECO:0000313" key="16">
    <source>
        <dbReference type="Proteomes" id="UP000775547"/>
    </source>
</evidence>
<dbReference type="PROSITE" id="PS00086">
    <property type="entry name" value="CYTOCHROME_P450"/>
    <property type="match status" value="1"/>
</dbReference>
<dbReference type="GO" id="GO:0004497">
    <property type="term" value="F:monooxygenase activity"/>
    <property type="evidence" value="ECO:0007669"/>
    <property type="project" value="UniProtKB-KW"/>
</dbReference>
<dbReference type="InterPro" id="IPR036396">
    <property type="entry name" value="Cyt_P450_sf"/>
</dbReference>
<keyword evidence="6" id="KW-0812">Transmembrane</keyword>
<comment type="similarity">
    <text evidence="4 14">Belongs to the cytochrome P450 family.</text>
</comment>
<keyword evidence="5 13" id="KW-0349">Heme</keyword>
<dbReference type="GO" id="GO:0016705">
    <property type="term" value="F:oxidoreductase activity, acting on paired donors, with incorporation or reduction of molecular oxygen"/>
    <property type="evidence" value="ECO:0007669"/>
    <property type="project" value="InterPro"/>
</dbReference>
<keyword evidence="8" id="KW-1133">Transmembrane helix</keyword>
<evidence type="ECO:0000256" key="9">
    <source>
        <dbReference type="ARBA" id="ARBA00023002"/>
    </source>
</evidence>
<accession>A0A9P7GC42</accession>
<keyword evidence="7 13" id="KW-0479">Metal-binding</keyword>
<dbReference type="InterPro" id="IPR017972">
    <property type="entry name" value="Cyt_P450_CS"/>
</dbReference>
<evidence type="ECO:0000256" key="2">
    <source>
        <dbReference type="ARBA" id="ARBA00004370"/>
    </source>
</evidence>
<keyword evidence="16" id="KW-1185">Reference proteome</keyword>
<dbReference type="Gene3D" id="1.10.630.10">
    <property type="entry name" value="Cytochrome P450"/>
    <property type="match status" value="1"/>
</dbReference>
<dbReference type="GO" id="GO:0016020">
    <property type="term" value="C:membrane"/>
    <property type="evidence" value="ECO:0007669"/>
    <property type="project" value="UniProtKB-SubCell"/>
</dbReference>
<dbReference type="GO" id="GO:0005506">
    <property type="term" value="F:iron ion binding"/>
    <property type="evidence" value="ECO:0007669"/>
    <property type="project" value="InterPro"/>
</dbReference>
<evidence type="ECO:0000256" key="3">
    <source>
        <dbReference type="ARBA" id="ARBA00004721"/>
    </source>
</evidence>
<dbReference type="InterPro" id="IPR002401">
    <property type="entry name" value="Cyt_P450_E_grp-I"/>
</dbReference>
<evidence type="ECO:0000256" key="4">
    <source>
        <dbReference type="ARBA" id="ARBA00010617"/>
    </source>
</evidence>
<evidence type="ECO:0000256" key="8">
    <source>
        <dbReference type="ARBA" id="ARBA00022989"/>
    </source>
</evidence>
<dbReference type="InterPro" id="IPR001128">
    <property type="entry name" value="Cyt_P450"/>
</dbReference>
<dbReference type="Proteomes" id="UP000775547">
    <property type="component" value="Unassembled WGS sequence"/>
</dbReference>
<keyword evidence="12" id="KW-0472">Membrane</keyword>
<evidence type="ECO:0000256" key="10">
    <source>
        <dbReference type="ARBA" id="ARBA00023004"/>
    </source>
</evidence>
<keyword evidence="9 14" id="KW-0560">Oxidoreductase</keyword>
<name>A0A9P7GC42_9AGAR</name>
<evidence type="ECO:0000256" key="1">
    <source>
        <dbReference type="ARBA" id="ARBA00001971"/>
    </source>
</evidence>
<dbReference type="InterPro" id="IPR050121">
    <property type="entry name" value="Cytochrome_P450_monoxygenase"/>
</dbReference>
<dbReference type="PRINTS" id="PR00385">
    <property type="entry name" value="P450"/>
</dbReference>
<sequence length="312" mass="34835">MAYIPGPIQELLGDHLPSKKLFHARNTAKLSTDVAKELVNEKADAYLQGRGNRDILSLLVKANASDNKNIKLTEEELLGVMRVVILAGHETTANTLSWMLLELTRHPEVQTKLREEIASMQQTLQTRVVSEYTAADLDSMQYLNAVLKETLRYHPVAVNVFRQAAKDDVLPLSKPIKLTSGEMLYELPIPKGQRIIASIGGYNRNKDIFGKDAHLFNPERWLNSGVKKTTSVGALGNLMTFSAGIRTCIGWKFAVTELQTFIFELVGPFEFISTPESQKIRREAALIMVPIVEGQVEKGAQLPLRIRVASRE</sequence>
<dbReference type="SUPFAM" id="SSF48264">
    <property type="entry name" value="Cytochrome P450"/>
    <property type="match status" value="1"/>
</dbReference>
<dbReference type="EMBL" id="JABCKV010000067">
    <property type="protein sequence ID" value="KAG5644497.1"/>
    <property type="molecule type" value="Genomic_DNA"/>
</dbReference>
<comment type="cofactor">
    <cofactor evidence="1 13">
        <name>heme</name>
        <dbReference type="ChEBI" id="CHEBI:30413"/>
    </cofactor>
</comment>
<evidence type="ECO:0000256" key="7">
    <source>
        <dbReference type="ARBA" id="ARBA00022723"/>
    </source>
</evidence>
<evidence type="ECO:0000256" key="12">
    <source>
        <dbReference type="ARBA" id="ARBA00023136"/>
    </source>
</evidence>
<dbReference type="GO" id="GO:0020037">
    <property type="term" value="F:heme binding"/>
    <property type="evidence" value="ECO:0007669"/>
    <property type="project" value="InterPro"/>
</dbReference>
<comment type="caution">
    <text evidence="15">The sequence shown here is derived from an EMBL/GenBank/DDBJ whole genome shotgun (WGS) entry which is preliminary data.</text>
</comment>
<evidence type="ECO:0000256" key="13">
    <source>
        <dbReference type="PIRSR" id="PIRSR602401-1"/>
    </source>
</evidence>
<protein>
    <recommendedName>
        <fullName evidence="17">Cytochrome P450</fullName>
    </recommendedName>
</protein>
<dbReference type="OrthoDB" id="1470350at2759"/>
<feature type="binding site" description="axial binding residue" evidence="13">
    <location>
        <position position="248"/>
    </location>
    <ligand>
        <name>heme</name>
        <dbReference type="ChEBI" id="CHEBI:30413"/>
    </ligand>
    <ligandPart>
        <name>Fe</name>
        <dbReference type="ChEBI" id="CHEBI:18248"/>
    </ligandPart>
</feature>
<evidence type="ECO:0000256" key="14">
    <source>
        <dbReference type="RuleBase" id="RU000461"/>
    </source>
</evidence>
<evidence type="ECO:0000313" key="15">
    <source>
        <dbReference type="EMBL" id="KAG5644497.1"/>
    </source>
</evidence>
<dbReference type="PANTHER" id="PTHR24305">
    <property type="entry name" value="CYTOCHROME P450"/>
    <property type="match status" value="1"/>
</dbReference>
<reference evidence="15" key="2">
    <citation type="submission" date="2021-10" db="EMBL/GenBank/DDBJ databases">
        <title>Phylogenomics reveals ancestral predisposition of the termite-cultivated fungus Termitomyces towards a domesticated lifestyle.</title>
        <authorList>
            <person name="Auxier B."/>
            <person name="Grum-Grzhimaylo A."/>
            <person name="Cardenas M.E."/>
            <person name="Lodge J.D."/>
            <person name="Laessoe T."/>
            <person name="Pedersen O."/>
            <person name="Smith M.E."/>
            <person name="Kuyper T.W."/>
            <person name="Franco-Molano E.A."/>
            <person name="Baroni T.J."/>
            <person name="Aanen D.K."/>
        </authorList>
    </citation>
    <scope>NUCLEOTIDE SEQUENCE</scope>
    <source>
        <strain evidence="15">AP01</strain>
        <tissue evidence="15">Mycelium</tissue>
    </source>
</reference>
<proteinExistence type="inferred from homology"/>
<evidence type="ECO:0000256" key="6">
    <source>
        <dbReference type="ARBA" id="ARBA00022692"/>
    </source>
</evidence>
<comment type="pathway">
    <text evidence="3">Secondary metabolite biosynthesis; terpenoid biosynthesis.</text>
</comment>
<evidence type="ECO:0000256" key="5">
    <source>
        <dbReference type="ARBA" id="ARBA00022617"/>
    </source>
</evidence>